<evidence type="ECO:0008006" key="3">
    <source>
        <dbReference type="Google" id="ProtNLM"/>
    </source>
</evidence>
<dbReference type="AlphaFoldDB" id="A0AAW8Q0P6"/>
<dbReference type="RefSeq" id="WP_311020326.1">
    <property type="nucleotide sequence ID" value="NZ_JAUHGG010000003.1"/>
</dbReference>
<comment type="caution">
    <text evidence="1">The sequence shown here is derived from an EMBL/GenBank/DDBJ whole genome shotgun (WGS) entry which is preliminary data.</text>
</comment>
<dbReference type="Proteomes" id="UP001253193">
    <property type="component" value="Unassembled WGS sequence"/>
</dbReference>
<sequence length="168" mass="19706">MNKSEFDKTGFGGRQFLKHEGVEKYIISVIFPSRVFGVLSGMPKDFEESDWTKVEWLRCENITDLEVKEEGDYPTIVMTEVEKQPVTLISTKEDPKWCIHDDEERLVYCKNEKENLLGLLYFYPDEGEELPIDDESFHQIMWVRDEDVGEIYTKPDFHGNPDQLNIFG</sequence>
<evidence type="ECO:0000313" key="2">
    <source>
        <dbReference type="Proteomes" id="UP001253193"/>
    </source>
</evidence>
<organism evidence="1 2">
    <name type="scientific">Vibrio parahaemolyticus</name>
    <dbReference type="NCBI Taxonomy" id="670"/>
    <lineage>
        <taxon>Bacteria</taxon>
        <taxon>Pseudomonadati</taxon>
        <taxon>Pseudomonadota</taxon>
        <taxon>Gammaproteobacteria</taxon>
        <taxon>Vibrionales</taxon>
        <taxon>Vibrionaceae</taxon>
        <taxon>Vibrio</taxon>
    </lineage>
</organism>
<proteinExistence type="predicted"/>
<accession>A0AAW8Q0P6</accession>
<name>A0AAW8Q0P6_VIBPH</name>
<reference evidence="1" key="1">
    <citation type="submission" date="2023-06" db="EMBL/GenBank/DDBJ databases">
        <title>Genomic Diversity of Vibrio spp. and Metagenomic Analysis of Pathogens in Florida Gulf Coastal Waters Following Hurricane Ian.</title>
        <authorList>
            <person name="Brumfield K.D."/>
        </authorList>
    </citation>
    <scope>NUCLEOTIDE SEQUENCE</scope>
    <source>
        <strain evidence="1">WBS2B-138</strain>
    </source>
</reference>
<dbReference type="EMBL" id="JAUHGG010000003">
    <property type="protein sequence ID" value="MDS1821438.1"/>
    <property type="molecule type" value="Genomic_DNA"/>
</dbReference>
<evidence type="ECO:0000313" key="1">
    <source>
        <dbReference type="EMBL" id="MDS1821438.1"/>
    </source>
</evidence>
<protein>
    <recommendedName>
        <fullName evidence="3">DUF4178 domain-containing protein</fullName>
    </recommendedName>
</protein>
<gene>
    <name evidence="1" type="ORF">QX249_12270</name>
</gene>